<keyword evidence="4" id="KW-1185">Reference proteome</keyword>
<feature type="compositionally biased region" description="Low complexity" evidence="1">
    <location>
        <begin position="113"/>
        <end position="124"/>
    </location>
</feature>
<gene>
    <name evidence="3" type="ORF">DSM19430T_31670</name>
</gene>
<evidence type="ECO:0000313" key="3">
    <source>
        <dbReference type="EMBL" id="GFM38483.1"/>
    </source>
</evidence>
<dbReference type="GO" id="GO:0000162">
    <property type="term" value="P:L-tryptophan biosynthetic process"/>
    <property type="evidence" value="ECO:0007669"/>
    <property type="project" value="TreeGrafter"/>
</dbReference>
<dbReference type="InterPro" id="IPR019999">
    <property type="entry name" value="Anth_synth_I-like"/>
</dbReference>
<reference evidence="3 4" key="1">
    <citation type="submission" date="2020-05" db="EMBL/GenBank/DDBJ databases">
        <title>Draft genome sequence of Desulfovibrio psychrotolerans JS1T.</title>
        <authorList>
            <person name="Ueno A."/>
            <person name="Tamazawa S."/>
            <person name="Tamamura S."/>
            <person name="Murakami T."/>
            <person name="Kiyama T."/>
            <person name="Inomata H."/>
            <person name="Amano Y."/>
            <person name="Miyakawa K."/>
            <person name="Tamaki H."/>
            <person name="Naganuma T."/>
            <person name="Kaneko K."/>
        </authorList>
    </citation>
    <scope>NUCLEOTIDE SEQUENCE [LARGE SCALE GENOMIC DNA]</scope>
    <source>
        <strain evidence="3 4">JS1</strain>
    </source>
</reference>
<proteinExistence type="predicted"/>
<name>A0A7J0BXS3_9BACT</name>
<dbReference type="EMBL" id="BLVP01000043">
    <property type="protein sequence ID" value="GFM38483.1"/>
    <property type="molecule type" value="Genomic_DNA"/>
</dbReference>
<comment type="caution">
    <text evidence="3">The sequence shown here is derived from an EMBL/GenBank/DDBJ whole genome shotgun (WGS) entry which is preliminary data.</text>
</comment>
<dbReference type="Pfam" id="PF00425">
    <property type="entry name" value="Chorismate_bind"/>
    <property type="match status" value="1"/>
</dbReference>
<evidence type="ECO:0000259" key="2">
    <source>
        <dbReference type="Pfam" id="PF00425"/>
    </source>
</evidence>
<dbReference type="SUPFAM" id="SSF56322">
    <property type="entry name" value="ADC synthase"/>
    <property type="match status" value="2"/>
</dbReference>
<feature type="region of interest" description="Disordered" evidence="1">
    <location>
        <begin position="112"/>
        <end position="139"/>
    </location>
</feature>
<feature type="domain" description="Chorismate-utilising enzyme C-terminal" evidence="2">
    <location>
        <begin position="217"/>
        <end position="516"/>
    </location>
</feature>
<dbReference type="GO" id="GO:0046820">
    <property type="term" value="F:4-amino-4-deoxychorismate synthase activity"/>
    <property type="evidence" value="ECO:0007669"/>
    <property type="project" value="TreeGrafter"/>
</dbReference>
<dbReference type="Gene3D" id="3.60.120.10">
    <property type="entry name" value="Anthranilate synthase"/>
    <property type="match status" value="1"/>
</dbReference>
<evidence type="ECO:0000256" key="1">
    <source>
        <dbReference type="SAM" id="MobiDB-lite"/>
    </source>
</evidence>
<accession>A0A7J0BXS3</accession>
<sequence length="526" mass="56662">MLLGGVTREGTAEPQLMWRGEPQRCIVGVDPARELVVTARTAAEEVRGFCLDVPGEALRRVLPASMGYLAYTYGLTRYGIASAKPQSLPQGHVRQYAVLLYLTPAAADDRRSYGSYGSHGSHGSQDGPNSPKTEDSPAGRGTVLVECHAAEEARHERLRALEDVCARFSVSAPDAKYAKYAKYAGDAGDGRSGGTQQAWTGASPAWKGRIARSLDAAAYMRGVEEVLECIRNGDTYQLNLSIKFMADLHGTGFDPLRLFLHLWETSPAPFHAWLNTVGGAQGQGGALRVLSTSPERFVRVRAGEVLAQPIKGTLAFGASAGAGEARALRGNAVPGGAAAGQSEGSGEWGGSWQGDYVPGMERLLTESPKESAELSMITDLIRNDISTRCEYGSVHVPRHKATFVVDSLIQMYSDVRGTLRQDATCLDLLLDAFPGGSVTGCPKRRTMRIIDRLEPHSRDLYCGSVFCVEDARTMDSSIAIRTGWYDEQAETLSFFAGSGIVADSDPEREYAETLAKAGKFLRVLEG</sequence>
<dbReference type="Proteomes" id="UP000503820">
    <property type="component" value="Unassembled WGS sequence"/>
</dbReference>
<protein>
    <recommendedName>
        <fullName evidence="2">Chorismate-utilising enzyme C-terminal domain-containing protein</fullName>
    </recommendedName>
</protein>
<dbReference type="PANTHER" id="PTHR11236:SF50">
    <property type="entry name" value="AMINODEOXYCHORISMATE SYNTHASE COMPONENT 1"/>
    <property type="match status" value="1"/>
</dbReference>
<dbReference type="InterPro" id="IPR005801">
    <property type="entry name" value="ADC_synthase"/>
</dbReference>
<organism evidence="3 4">
    <name type="scientific">Desulfovibrio psychrotolerans</name>
    <dbReference type="NCBI Taxonomy" id="415242"/>
    <lineage>
        <taxon>Bacteria</taxon>
        <taxon>Pseudomonadati</taxon>
        <taxon>Thermodesulfobacteriota</taxon>
        <taxon>Desulfovibrionia</taxon>
        <taxon>Desulfovibrionales</taxon>
        <taxon>Desulfovibrionaceae</taxon>
        <taxon>Desulfovibrio</taxon>
    </lineage>
</organism>
<dbReference type="AlphaFoldDB" id="A0A7J0BXS3"/>
<evidence type="ECO:0000313" key="4">
    <source>
        <dbReference type="Proteomes" id="UP000503820"/>
    </source>
</evidence>
<dbReference type="PANTHER" id="PTHR11236">
    <property type="entry name" value="AMINOBENZOATE/ANTHRANILATE SYNTHASE"/>
    <property type="match status" value="1"/>
</dbReference>
<dbReference type="InterPro" id="IPR015890">
    <property type="entry name" value="Chorismate_C"/>
</dbReference>